<name>A0AA35RRL0_GEOBA</name>
<gene>
    <name evidence="4" type="ORF">GBAR_LOCUS10088</name>
</gene>
<dbReference type="GO" id="GO:0016772">
    <property type="term" value="F:transferase activity, transferring phosphorus-containing groups"/>
    <property type="evidence" value="ECO:0007669"/>
    <property type="project" value="InterPro"/>
</dbReference>
<dbReference type="InterPro" id="IPR003594">
    <property type="entry name" value="HATPase_dom"/>
</dbReference>
<dbReference type="EMBL" id="CASHTH010001529">
    <property type="protein sequence ID" value="CAI8016445.1"/>
    <property type="molecule type" value="Genomic_DNA"/>
</dbReference>
<feature type="transmembrane region" description="Helical" evidence="2">
    <location>
        <begin position="36"/>
        <end position="56"/>
    </location>
</feature>
<evidence type="ECO:0000256" key="1">
    <source>
        <dbReference type="SAM" id="Coils"/>
    </source>
</evidence>
<keyword evidence="5" id="KW-1185">Reference proteome</keyword>
<protein>
    <submittedName>
        <fullName evidence="4">Sensor protein ZraS</fullName>
    </submittedName>
</protein>
<dbReference type="PROSITE" id="PS50109">
    <property type="entry name" value="HIS_KIN"/>
    <property type="match status" value="1"/>
</dbReference>
<feature type="transmembrane region" description="Helical" evidence="2">
    <location>
        <begin position="124"/>
        <end position="142"/>
    </location>
</feature>
<feature type="transmembrane region" description="Helical" evidence="2">
    <location>
        <begin position="91"/>
        <end position="112"/>
    </location>
</feature>
<feature type="transmembrane region" description="Helical" evidence="2">
    <location>
        <begin position="65"/>
        <end position="85"/>
    </location>
</feature>
<dbReference type="InterPro" id="IPR004358">
    <property type="entry name" value="Sig_transdc_His_kin-like_C"/>
</dbReference>
<keyword evidence="2" id="KW-0472">Membrane</keyword>
<dbReference type="PRINTS" id="PR00344">
    <property type="entry name" value="BCTRLSENSOR"/>
</dbReference>
<keyword evidence="1" id="KW-0175">Coiled coil</keyword>
<organism evidence="4 5">
    <name type="scientific">Geodia barretti</name>
    <name type="common">Barrett's horny sponge</name>
    <dbReference type="NCBI Taxonomy" id="519541"/>
    <lineage>
        <taxon>Eukaryota</taxon>
        <taxon>Metazoa</taxon>
        <taxon>Porifera</taxon>
        <taxon>Demospongiae</taxon>
        <taxon>Heteroscleromorpha</taxon>
        <taxon>Tetractinellida</taxon>
        <taxon>Astrophorina</taxon>
        <taxon>Geodiidae</taxon>
        <taxon>Geodia</taxon>
    </lineage>
</organism>
<dbReference type="InterPro" id="IPR036890">
    <property type="entry name" value="HATPase_C_sf"/>
</dbReference>
<keyword evidence="2" id="KW-1133">Transmembrane helix</keyword>
<sequence length="413" mass="43185">MAAAWQRRWTWTGVWQVALLATLATRAIGRLIPAGAVVEILSGQAVIWFAGAWLAVRNRGVSPRVWHALCVSLIVQNALIAAFGLQGTVPALALSSLTLTVSATAGPIRLLASDAIAARPRVRVVIVAMAALAVSGGCTSAGPPSSVCHASRPGLWCELALLLAAVVANQLYTGPFRPRHLDAARDELADTEETLQMQSRLVSVGQLATGAVHGVKNALSAIGLAADWGTAAGSDGDAQRSLQLIRRNVRAAHQDLERLLREIKEDDARDADVTEVVQAVAESMRISVRPLRATVQVELQPGLNAAIGPSDLTIAVSNLVENAARAGRGAPSTTIRIASRRGPAGTVIVDVIDDAGGMDDKTAAAAFDLGTSGDESTGVGLHLSRKLIERASGELTWHPVEGGSRFTIELPEA</sequence>
<evidence type="ECO:0000256" key="2">
    <source>
        <dbReference type="SAM" id="Phobius"/>
    </source>
</evidence>
<feature type="coiled-coil region" evidence="1">
    <location>
        <begin position="242"/>
        <end position="269"/>
    </location>
</feature>
<evidence type="ECO:0000313" key="5">
    <source>
        <dbReference type="Proteomes" id="UP001174909"/>
    </source>
</evidence>
<keyword evidence="2" id="KW-0812">Transmembrane</keyword>
<dbReference type="AlphaFoldDB" id="A0AA35RRL0"/>
<evidence type="ECO:0000313" key="4">
    <source>
        <dbReference type="EMBL" id="CAI8016445.1"/>
    </source>
</evidence>
<proteinExistence type="predicted"/>
<dbReference type="PANTHER" id="PTHR43065">
    <property type="entry name" value="SENSOR HISTIDINE KINASE"/>
    <property type="match status" value="1"/>
</dbReference>
<comment type="caution">
    <text evidence="4">The sequence shown here is derived from an EMBL/GenBank/DDBJ whole genome shotgun (WGS) entry which is preliminary data.</text>
</comment>
<dbReference type="SUPFAM" id="SSF55874">
    <property type="entry name" value="ATPase domain of HSP90 chaperone/DNA topoisomerase II/histidine kinase"/>
    <property type="match status" value="1"/>
</dbReference>
<feature type="domain" description="Histidine kinase" evidence="3">
    <location>
        <begin position="210"/>
        <end position="413"/>
    </location>
</feature>
<dbReference type="SMART" id="SM00387">
    <property type="entry name" value="HATPase_c"/>
    <property type="match status" value="1"/>
</dbReference>
<reference evidence="4" key="1">
    <citation type="submission" date="2023-03" db="EMBL/GenBank/DDBJ databases">
        <authorList>
            <person name="Steffen K."/>
            <person name="Cardenas P."/>
        </authorList>
    </citation>
    <scope>NUCLEOTIDE SEQUENCE</scope>
</reference>
<dbReference type="InterPro" id="IPR005467">
    <property type="entry name" value="His_kinase_dom"/>
</dbReference>
<accession>A0AA35RRL0</accession>
<dbReference type="Gene3D" id="3.30.565.10">
    <property type="entry name" value="Histidine kinase-like ATPase, C-terminal domain"/>
    <property type="match status" value="1"/>
</dbReference>
<dbReference type="Pfam" id="PF02518">
    <property type="entry name" value="HATPase_c"/>
    <property type="match status" value="1"/>
</dbReference>
<dbReference type="Proteomes" id="UP001174909">
    <property type="component" value="Unassembled WGS sequence"/>
</dbReference>
<evidence type="ECO:0000259" key="3">
    <source>
        <dbReference type="PROSITE" id="PS50109"/>
    </source>
</evidence>